<name>A0ABD2AAY6_VESSQ</name>
<organism evidence="1 2">
    <name type="scientific">Vespula squamosa</name>
    <name type="common">Southern yellow jacket</name>
    <name type="synonym">Wasp</name>
    <dbReference type="NCBI Taxonomy" id="30214"/>
    <lineage>
        <taxon>Eukaryota</taxon>
        <taxon>Metazoa</taxon>
        <taxon>Ecdysozoa</taxon>
        <taxon>Arthropoda</taxon>
        <taxon>Hexapoda</taxon>
        <taxon>Insecta</taxon>
        <taxon>Pterygota</taxon>
        <taxon>Neoptera</taxon>
        <taxon>Endopterygota</taxon>
        <taxon>Hymenoptera</taxon>
        <taxon>Apocrita</taxon>
        <taxon>Aculeata</taxon>
        <taxon>Vespoidea</taxon>
        <taxon>Vespidae</taxon>
        <taxon>Vespinae</taxon>
        <taxon>Vespula</taxon>
    </lineage>
</organism>
<dbReference type="EMBL" id="JAUDFV010000153">
    <property type="protein sequence ID" value="KAL2717779.1"/>
    <property type="molecule type" value="Genomic_DNA"/>
</dbReference>
<reference evidence="1 2" key="1">
    <citation type="journal article" date="2024" name="Ann. Entomol. Soc. Am.">
        <title>Genomic analyses of the southern and eastern yellowjacket wasps (Hymenoptera: Vespidae) reveal evolutionary signatures of social life.</title>
        <authorList>
            <person name="Catto M.A."/>
            <person name="Caine P.B."/>
            <person name="Orr S.E."/>
            <person name="Hunt B.G."/>
            <person name="Goodisman M.A.D."/>
        </authorList>
    </citation>
    <scope>NUCLEOTIDE SEQUENCE [LARGE SCALE GENOMIC DNA]</scope>
    <source>
        <strain evidence="1">233</strain>
        <tissue evidence="1">Head and thorax</tissue>
    </source>
</reference>
<gene>
    <name evidence="1" type="ORF">V1478_013479</name>
</gene>
<dbReference type="PANTHER" id="PTHR31859:SF1">
    <property type="entry name" value="TETRATRICOPEPTIDE REPEAT PROTEIN 39C"/>
    <property type="match status" value="1"/>
</dbReference>
<dbReference type="Proteomes" id="UP001607302">
    <property type="component" value="Unassembled WGS sequence"/>
</dbReference>
<accession>A0ABD2AAY6</accession>
<proteinExistence type="predicted"/>
<protein>
    <submittedName>
        <fullName evidence="1">Tetratricopeptide repeat protein 39C-like isoform X1</fullName>
    </submittedName>
</protein>
<evidence type="ECO:0000313" key="1">
    <source>
        <dbReference type="EMBL" id="KAL2717779.1"/>
    </source>
</evidence>
<dbReference type="InterPro" id="IPR019412">
    <property type="entry name" value="IML2/TPR_39"/>
</dbReference>
<dbReference type="AlphaFoldDB" id="A0ABD2AAY6"/>
<dbReference type="Pfam" id="PF10300">
    <property type="entry name" value="Iml2-TPR_39"/>
    <property type="match status" value="1"/>
</dbReference>
<dbReference type="PANTHER" id="PTHR31859">
    <property type="entry name" value="TETRATRICOPEPTIDE REPEAT PROTEIN 39 FAMILY MEMBER"/>
    <property type="match status" value="1"/>
</dbReference>
<dbReference type="InterPro" id="IPR011990">
    <property type="entry name" value="TPR-like_helical_dom_sf"/>
</dbReference>
<evidence type="ECO:0000313" key="2">
    <source>
        <dbReference type="Proteomes" id="UP001607302"/>
    </source>
</evidence>
<sequence>MVDSVLQRFARQLNADHLAISFVEPTEVARLMSAVSFGYGIYQLCVSLLPPSLLKLIHFLGFEGDRRAGLTALMYARVSEDMRAPLATLSLLWYHTIVRPFFALDGSNVKAGVNAAKQLIEECRTEFQNSALFLFFAGRVERLESNVSAALEAYDKAVDASSQREVRLLCLHEVAWCHLIRLSYEEAYRSLTQLQQQSRWSKSFYAYLAAVCCGSNGKFEELMTMYRKIVQFVAGTTKETQLGLFILRRAPKLVDQDTGRAYTILYYKLLVYELLYLWNAMPSCSIEALRRILLDCKGNRSEEPMVGLADLIEGAAYSYLGDRQASIRSYRNCLKRRNPNKDVYDQHVSAFVLYELGSSLCTIDNNEEGKSFLLRAQTQYRDYDFESRLNVRIHSALRDLH</sequence>
<keyword evidence="2" id="KW-1185">Reference proteome</keyword>
<dbReference type="Gene3D" id="1.25.40.10">
    <property type="entry name" value="Tetratricopeptide repeat domain"/>
    <property type="match status" value="1"/>
</dbReference>
<dbReference type="SUPFAM" id="SSF48452">
    <property type="entry name" value="TPR-like"/>
    <property type="match status" value="1"/>
</dbReference>
<comment type="caution">
    <text evidence="1">The sequence shown here is derived from an EMBL/GenBank/DDBJ whole genome shotgun (WGS) entry which is preliminary data.</text>
</comment>